<gene>
    <name evidence="4" type="ORF">MNBD_ALPHA12-50</name>
</gene>
<dbReference type="Gene3D" id="3.40.50.720">
    <property type="entry name" value="NAD(P)-binding Rossmann-like Domain"/>
    <property type="match status" value="1"/>
</dbReference>
<evidence type="ECO:0000313" key="4">
    <source>
        <dbReference type="EMBL" id="VAW15811.1"/>
    </source>
</evidence>
<reference evidence="4" key="1">
    <citation type="submission" date="2018-06" db="EMBL/GenBank/DDBJ databases">
        <authorList>
            <person name="Zhirakovskaya E."/>
        </authorList>
    </citation>
    <scope>NUCLEOTIDE SEQUENCE</scope>
</reference>
<dbReference type="InterPro" id="IPR036291">
    <property type="entry name" value="NAD(P)-bd_dom_sf"/>
</dbReference>
<feature type="domain" description="Enoyl reductase (ER)" evidence="3">
    <location>
        <begin position="15"/>
        <end position="328"/>
    </location>
</feature>
<dbReference type="Gene3D" id="3.90.180.10">
    <property type="entry name" value="Medium-chain alcohol dehydrogenases, catalytic domain"/>
    <property type="match status" value="1"/>
</dbReference>
<sequence>MSPKKMTAVEIVSPGPPDVLVPRQIARPIAHPNEVLIKIGAAGVNRPDILQRLGLYPVPKGASPLPGLEVAGTIEQVGINVSRFKPGEKVVALTNGGGYAEFVSVPAGQVLPLPDNWSMIEGAALPETLFTVQQTLIDRAGLKKGQMVLVHGGASGIGGTAIQLARLKGAIPFVTVSSGKKADYATSLGAKASINYLTEDFVARIKELTAGAGVEIILDIVGGDYLDRNLKAIAIEGTIIQLAMIAGNQASINLALLLARRANLFGSTLRPQPDQIKAQIADHLYQQVWPALKSGDFKKPRIITFELANAKDAHKAMLSPDHFGKIVLTV</sequence>
<keyword evidence="1" id="KW-0521">NADP</keyword>
<dbReference type="PANTHER" id="PTHR48106:SF8">
    <property type="entry name" value="OS02G0805600 PROTEIN"/>
    <property type="match status" value="1"/>
</dbReference>
<dbReference type="InterPro" id="IPR013149">
    <property type="entry name" value="ADH-like_C"/>
</dbReference>
<dbReference type="NCBIfam" id="TIGR02824">
    <property type="entry name" value="quinone_pig3"/>
    <property type="match status" value="1"/>
</dbReference>
<accession>A0A3B0TAZ2</accession>
<proteinExistence type="predicted"/>
<keyword evidence="2 4" id="KW-0560">Oxidoreductase</keyword>
<evidence type="ECO:0000256" key="2">
    <source>
        <dbReference type="ARBA" id="ARBA00023002"/>
    </source>
</evidence>
<dbReference type="InterPro" id="IPR011032">
    <property type="entry name" value="GroES-like_sf"/>
</dbReference>
<name>A0A3B0TAZ2_9ZZZZ</name>
<protein>
    <submittedName>
        <fullName evidence="4">Quinone oxidoreductase</fullName>
        <ecNumber evidence="4">1.6.5.5</ecNumber>
    </submittedName>
</protein>
<dbReference type="PANTHER" id="PTHR48106">
    <property type="entry name" value="QUINONE OXIDOREDUCTASE PIG3-RELATED"/>
    <property type="match status" value="1"/>
</dbReference>
<dbReference type="Pfam" id="PF00107">
    <property type="entry name" value="ADH_zinc_N"/>
    <property type="match status" value="1"/>
</dbReference>
<organism evidence="4">
    <name type="scientific">hydrothermal vent metagenome</name>
    <dbReference type="NCBI Taxonomy" id="652676"/>
    <lineage>
        <taxon>unclassified sequences</taxon>
        <taxon>metagenomes</taxon>
        <taxon>ecological metagenomes</taxon>
    </lineage>
</organism>
<evidence type="ECO:0000256" key="1">
    <source>
        <dbReference type="ARBA" id="ARBA00022857"/>
    </source>
</evidence>
<evidence type="ECO:0000259" key="3">
    <source>
        <dbReference type="SMART" id="SM00829"/>
    </source>
</evidence>
<dbReference type="InterPro" id="IPR013154">
    <property type="entry name" value="ADH-like_N"/>
</dbReference>
<dbReference type="InterPro" id="IPR014189">
    <property type="entry name" value="Quinone_OxRdtase_PIG3"/>
</dbReference>
<dbReference type="GO" id="GO:0003960">
    <property type="term" value="F:quinone reductase (NADPH) activity"/>
    <property type="evidence" value="ECO:0007669"/>
    <property type="project" value="UniProtKB-EC"/>
</dbReference>
<dbReference type="AlphaFoldDB" id="A0A3B0TAZ2"/>
<dbReference type="GO" id="GO:0070402">
    <property type="term" value="F:NADPH binding"/>
    <property type="evidence" value="ECO:0007669"/>
    <property type="project" value="TreeGrafter"/>
</dbReference>
<dbReference type="InterPro" id="IPR020843">
    <property type="entry name" value="ER"/>
</dbReference>
<dbReference type="SUPFAM" id="SSF50129">
    <property type="entry name" value="GroES-like"/>
    <property type="match status" value="1"/>
</dbReference>
<dbReference type="CDD" id="cd05276">
    <property type="entry name" value="p53_inducible_oxidoreductase"/>
    <property type="match status" value="1"/>
</dbReference>
<dbReference type="SMART" id="SM00829">
    <property type="entry name" value="PKS_ER"/>
    <property type="match status" value="1"/>
</dbReference>
<dbReference type="Pfam" id="PF08240">
    <property type="entry name" value="ADH_N"/>
    <property type="match status" value="1"/>
</dbReference>
<dbReference type="SUPFAM" id="SSF51735">
    <property type="entry name" value="NAD(P)-binding Rossmann-fold domains"/>
    <property type="match status" value="1"/>
</dbReference>
<dbReference type="EC" id="1.6.5.5" evidence="4"/>
<dbReference type="EMBL" id="UOEO01000039">
    <property type="protein sequence ID" value="VAW15811.1"/>
    <property type="molecule type" value="Genomic_DNA"/>
</dbReference>